<sequence>MTAIGRISRLKIHRHSQAGFYLDGGKLGDIFLSRKNAPDNCNIGDTLDVFVLHHSDGSLMATTQTPLGQVGDVISLTVSQINDTGAFLDWGLDKELLLPYAEQMGEITAQKKVLVKIYLDRSYRIVASMKLDEFIEDTAPQLQRGQSFIVTVANKTELGYKAVIENQYWGLLYDSDLVRPIRKGEKLTAYIKKVRDDGRIDLSIQPIATAGNTDIASNIIRQLEANNGFLEVGDKTPPEKIYAQFNVSKKVFKQALGRLYKQQRITIENNGIKLVTES</sequence>
<dbReference type="InterPro" id="IPR014464">
    <property type="entry name" value="CvfB_fam"/>
</dbReference>
<dbReference type="InterPro" id="IPR012340">
    <property type="entry name" value="NA-bd_OB-fold"/>
</dbReference>
<dbReference type="Proteomes" id="UP000435877">
    <property type="component" value="Unassembled WGS sequence"/>
</dbReference>
<organism evidence="3 5">
    <name type="scientific">Zhongshania aliphaticivorans</name>
    <dbReference type="NCBI Taxonomy" id="1470434"/>
    <lineage>
        <taxon>Bacteria</taxon>
        <taxon>Pseudomonadati</taxon>
        <taxon>Pseudomonadota</taxon>
        <taxon>Gammaproteobacteria</taxon>
        <taxon>Cellvibrionales</taxon>
        <taxon>Spongiibacteraceae</taxon>
        <taxon>Zhongshania</taxon>
    </lineage>
</organism>
<dbReference type="RefSeq" id="WP_159267818.1">
    <property type="nucleotide sequence ID" value="NZ_CACSIK010000001.1"/>
</dbReference>
<dbReference type="InterPro" id="IPR040764">
    <property type="entry name" value="CvfB_WH"/>
</dbReference>
<evidence type="ECO:0000313" key="5">
    <source>
        <dbReference type="Proteomes" id="UP000435877"/>
    </source>
</evidence>
<dbReference type="Pfam" id="PF13509">
    <property type="entry name" value="S1_2"/>
    <property type="match status" value="2"/>
</dbReference>
<reference evidence="5 6" key="1">
    <citation type="submission" date="2019-11" db="EMBL/GenBank/DDBJ databases">
        <authorList>
            <person name="Holert J."/>
        </authorList>
    </citation>
    <scope>NUCLEOTIDE SEQUENCE [LARGE SCALE GENOMIC DNA]</scope>
    <source>
        <strain evidence="4">BC3_2A</strain>
        <strain evidence="3">SB11_1A</strain>
    </source>
</reference>
<dbReference type="InterPro" id="IPR003029">
    <property type="entry name" value="S1_domain"/>
</dbReference>
<dbReference type="EMBL" id="CACSIM010000005">
    <property type="protein sequence ID" value="CAA0113994.1"/>
    <property type="molecule type" value="Genomic_DNA"/>
</dbReference>
<dbReference type="InterPro" id="IPR036388">
    <property type="entry name" value="WH-like_DNA-bd_sf"/>
</dbReference>
<evidence type="ECO:0000313" key="4">
    <source>
        <dbReference type="EMBL" id="CAA0113994.1"/>
    </source>
</evidence>
<dbReference type="PIRSF" id="PIRSF012524">
    <property type="entry name" value="YitL_S1"/>
    <property type="match status" value="1"/>
</dbReference>
<feature type="domain" description="S1 motif" evidence="2">
    <location>
        <begin position="143"/>
        <end position="205"/>
    </location>
</feature>
<dbReference type="Gene3D" id="2.40.50.140">
    <property type="entry name" value="Nucleic acid-binding proteins"/>
    <property type="match status" value="2"/>
</dbReference>
<evidence type="ECO:0000313" key="6">
    <source>
        <dbReference type="Proteomes" id="UP000439591"/>
    </source>
</evidence>
<feature type="domain" description="S1 motif" evidence="2">
    <location>
        <begin position="69"/>
        <end position="130"/>
    </location>
</feature>
<dbReference type="EMBL" id="CACSIK010000001">
    <property type="protein sequence ID" value="CAA0087057.1"/>
    <property type="molecule type" value="Genomic_DNA"/>
</dbReference>
<dbReference type="PANTHER" id="PTHR37296:SF1">
    <property type="entry name" value="CONSERVED VIRULENCE FACTOR B"/>
    <property type="match status" value="1"/>
</dbReference>
<accession>A0A5S9NC93</accession>
<dbReference type="AlphaFoldDB" id="A0A5S9NC93"/>
<dbReference type="Gene3D" id="1.10.10.10">
    <property type="entry name" value="Winged helix-like DNA-binding domain superfamily/Winged helix DNA-binding domain"/>
    <property type="match status" value="1"/>
</dbReference>
<proteinExistence type="inferred from homology"/>
<gene>
    <name evidence="3" type="primary">cvfB</name>
    <name evidence="3" type="ORF">IHBHHGIJ_01201</name>
    <name evidence="4" type="ORF">KFEGEMFD_02941</name>
</gene>
<dbReference type="Pfam" id="PF17783">
    <property type="entry name" value="WHD_CvfB"/>
    <property type="match status" value="1"/>
</dbReference>
<comment type="similarity">
    <text evidence="1">Belongs to the CvfB family.</text>
</comment>
<keyword evidence="5" id="KW-1185">Reference proteome</keyword>
<dbReference type="Proteomes" id="UP000439591">
    <property type="component" value="Unassembled WGS sequence"/>
</dbReference>
<dbReference type="SMART" id="SM00316">
    <property type="entry name" value="S1"/>
    <property type="match status" value="2"/>
</dbReference>
<evidence type="ECO:0000256" key="1">
    <source>
        <dbReference type="PIRNR" id="PIRNR012524"/>
    </source>
</evidence>
<dbReference type="InterPro" id="IPR039566">
    <property type="entry name" value="CvfB_S1_st"/>
</dbReference>
<evidence type="ECO:0000259" key="2">
    <source>
        <dbReference type="SMART" id="SM00316"/>
    </source>
</evidence>
<dbReference type="GO" id="GO:0003676">
    <property type="term" value="F:nucleic acid binding"/>
    <property type="evidence" value="ECO:0007669"/>
    <property type="project" value="InterPro"/>
</dbReference>
<name>A0A5S9NC93_9GAMM</name>
<protein>
    <submittedName>
        <fullName evidence="3">Conserved virulence factor B</fullName>
    </submittedName>
</protein>
<dbReference type="OrthoDB" id="9801597at2"/>
<dbReference type="PANTHER" id="PTHR37296">
    <property type="entry name" value="CONSERVED VIRULENCE FACTOR B"/>
    <property type="match status" value="1"/>
</dbReference>
<evidence type="ECO:0000313" key="3">
    <source>
        <dbReference type="EMBL" id="CAA0087057.1"/>
    </source>
</evidence>
<dbReference type="SUPFAM" id="SSF50249">
    <property type="entry name" value="Nucleic acid-binding proteins"/>
    <property type="match status" value="1"/>
</dbReference>